<keyword evidence="6" id="KW-0833">Ubl conjugation pathway</keyword>
<dbReference type="GO" id="GO:0061630">
    <property type="term" value="F:ubiquitin protein ligase activity"/>
    <property type="evidence" value="ECO:0007669"/>
    <property type="project" value="UniProtKB-EC"/>
</dbReference>
<feature type="domain" description="U-box" evidence="8">
    <location>
        <begin position="289"/>
        <end position="363"/>
    </location>
</feature>
<keyword evidence="4" id="KW-0808">Transferase</keyword>
<evidence type="ECO:0000313" key="9">
    <source>
        <dbReference type="EMBL" id="CAI8597679.1"/>
    </source>
</evidence>
<name>A0AAV0ZIT8_VICFA</name>
<dbReference type="PROSITE" id="PS50176">
    <property type="entry name" value="ARM_REPEAT"/>
    <property type="match status" value="1"/>
</dbReference>
<dbReference type="AlphaFoldDB" id="A0AAV0ZIT8"/>
<evidence type="ECO:0000256" key="5">
    <source>
        <dbReference type="ARBA" id="ARBA00022737"/>
    </source>
</evidence>
<protein>
    <recommendedName>
        <fullName evidence="3">RING-type E3 ubiquitin transferase</fullName>
        <ecNumber evidence="3">2.3.2.27</ecNumber>
    </recommendedName>
</protein>
<dbReference type="InterPro" id="IPR011989">
    <property type="entry name" value="ARM-like"/>
</dbReference>
<dbReference type="Proteomes" id="UP001157006">
    <property type="component" value="Chromosome 2"/>
</dbReference>
<dbReference type="PROSITE" id="PS51698">
    <property type="entry name" value="U_BOX"/>
    <property type="match status" value="1"/>
</dbReference>
<evidence type="ECO:0000256" key="4">
    <source>
        <dbReference type="ARBA" id="ARBA00022679"/>
    </source>
</evidence>
<dbReference type="PANTHER" id="PTHR23315:SF116">
    <property type="entry name" value="RING-TYPE E3 UBIQUITIN TRANSFERASE"/>
    <property type="match status" value="1"/>
</dbReference>
<dbReference type="InterPro" id="IPR013083">
    <property type="entry name" value="Znf_RING/FYVE/PHD"/>
</dbReference>
<comment type="pathway">
    <text evidence="2">Protein modification; protein ubiquitination.</text>
</comment>
<evidence type="ECO:0000313" key="10">
    <source>
        <dbReference type="Proteomes" id="UP001157006"/>
    </source>
</evidence>
<evidence type="ECO:0000256" key="6">
    <source>
        <dbReference type="ARBA" id="ARBA00022786"/>
    </source>
</evidence>
<organism evidence="9 10">
    <name type="scientific">Vicia faba</name>
    <name type="common">Broad bean</name>
    <name type="synonym">Faba vulgaris</name>
    <dbReference type="NCBI Taxonomy" id="3906"/>
    <lineage>
        <taxon>Eukaryota</taxon>
        <taxon>Viridiplantae</taxon>
        <taxon>Streptophyta</taxon>
        <taxon>Embryophyta</taxon>
        <taxon>Tracheophyta</taxon>
        <taxon>Spermatophyta</taxon>
        <taxon>Magnoliopsida</taxon>
        <taxon>eudicotyledons</taxon>
        <taxon>Gunneridae</taxon>
        <taxon>Pentapetalae</taxon>
        <taxon>rosids</taxon>
        <taxon>fabids</taxon>
        <taxon>Fabales</taxon>
        <taxon>Fabaceae</taxon>
        <taxon>Papilionoideae</taxon>
        <taxon>50 kb inversion clade</taxon>
        <taxon>NPAAA clade</taxon>
        <taxon>Hologalegina</taxon>
        <taxon>IRL clade</taxon>
        <taxon>Fabeae</taxon>
        <taxon>Vicia</taxon>
    </lineage>
</organism>
<accession>A0AAV0ZIT8</accession>
<dbReference type="InterPro" id="IPR000225">
    <property type="entry name" value="Armadillo"/>
</dbReference>
<feature type="repeat" description="ARM" evidence="7">
    <location>
        <begin position="435"/>
        <end position="475"/>
    </location>
</feature>
<dbReference type="Pfam" id="PF25368">
    <property type="entry name" value="PUB10_N"/>
    <property type="match status" value="1"/>
</dbReference>
<sequence>MPPNIRRPPTHRRPLSFPAVHPCESISTTTILTSLITLSQNISTFQPNSFPTQKRNTRETKRQIQILLIFFQELQSHASPIPKPIIPILSNLHFTLQKIHFLFQDCSLQNARLWLLIKSQFIATQFHLFIHSVAESLDALPLHLINICDEVKEVIQLLTKQNKTINLVLDHNDQRQTKHTISILNQFEKGTEPDVDSVKQLLDYLEIKTWLDCNEEIKFLQYEIEFEHEQEPEPEPEPESEKEISLLSGLKCFLCYCRVVLFETLDFQSITRNRSESRCRRSIEMSSCVAPDDYRCPISLELMADPVTVSTGQTYNRASIQQWFNSGNITCPKTGEKLVSIEVFPNTALKTIIQKFCYDNRISVSRTNSQSHVGVAVTTVNPGSPAAAHAIQFASWSLAQRLVFGTDEQKNKAAYEIGLLAKSNVFNTACLIEMGTVPPLIDLVLASATQENAIFALLKLSKHSNGREVIMESRGLDSIVTVVRQGYSLEARRIAAGIVFYLTSVKEYRKLIGENSKVVSGLVELIKKGTIRGKKTAVDAIFGLLLLPKNHTKVLASGVVPAIVSVLCSWEKSYVVNDCLAVLVALAENVDGSRAVLEASGLSLVVGILQSATSRAEKEYCVSILVSLCANIGDEIVSVLVNDGSVIMPLLYGILTDGTPLAEKKARKLISVLQEFDEKKTLGTSVLHQRLLQLN</sequence>
<dbReference type="CDD" id="cd16664">
    <property type="entry name" value="RING-Ubox_PUB"/>
    <property type="match status" value="1"/>
</dbReference>
<proteinExistence type="predicted"/>
<dbReference type="InterPro" id="IPR045210">
    <property type="entry name" value="RING-Ubox_PUB"/>
</dbReference>
<dbReference type="SMART" id="SM00504">
    <property type="entry name" value="Ubox"/>
    <property type="match status" value="1"/>
</dbReference>
<dbReference type="InterPro" id="IPR058678">
    <property type="entry name" value="ARM_PUB"/>
</dbReference>
<evidence type="ECO:0000256" key="3">
    <source>
        <dbReference type="ARBA" id="ARBA00012483"/>
    </source>
</evidence>
<dbReference type="Pfam" id="PF25598">
    <property type="entry name" value="ARM_PUB"/>
    <property type="match status" value="1"/>
</dbReference>
<dbReference type="EC" id="2.3.2.27" evidence="3"/>
<keyword evidence="5" id="KW-0677">Repeat</keyword>
<evidence type="ECO:0000256" key="7">
    <source>
        <dbReference type="PROSITE-ProRule" id="PRU00259"/>
    </source>
</evidence>
<gene>
    <name evidence="9" type="ORF">VFH_II092680</name>
</gene>
<dbReference type="SUPFAM" id="SSF57850">
    <property type="entry name" value="RING/U-box"/>
    <property type="match status" value="1"/>
</dbReference>
<comment type="catalytic activity">
    <reaction evidence="1">
        <text>S-ubiquitinyl-[E2 ubiquitin-conjugating enzyme]-L-cysteine + [acceptor protein]-L-lysine = [E2 ubiquitin-conjugating enzyme]-L-cysteine + N(6)-ubiquitinyl-[acceptor protein]-L-lysine.</text>
        <dbReference type="EC" id="2.3.2.27"/>
    </reaction>
</comment>
<dbReference type="Pfam" id="PF04564">
    <property type="entry name" value="U-box"/>
    <property type="match status" value="1"/>
</dbReference>
<reference evidence="9 10" key="1">
    <citation type="submission" date="2023-01" db="EMBL/GenBank/DDBJ databases">
        <authorList>
            <person name="Kreplak J."/>
        </authorList>
    </citation>
    <scope>NUCLEOTIDE SEQUENCE [LARGE SCALE GENOMIC DNA]</scope>
</reference>
<dbReference type="PANTHER" id="PTHR23315">
    <property type="entry name" value="U BOX DOMAIN-CONTAINING"/>
    <property type="match status" value="1"/>
</dbReference>
<dbReference type="Gene3D" id="1.25.10.10">
    <property type="entry name" value="Leucine-rich Repeat Variant"/>
    <property type="match status" value="1"/>
</dbReference>
<evidence type="ECO:0000256" key="2">
    <source>
        <dbReference type="ARBA" id="ARBA00004906"/>
    </source>
</evidence>
<dbReference type="FunFam" id="3.30.40.10:FF:000442">
    <property type="entry name" value="RING-type E3 ubiquitin transferase"/>
    <property type="match status" value="1"/>
</dbReference>
<dbReference type="GO" id="GO:0016567">
    <property type="term" value="P:protein ubiquitination"/>
    <property type="evidence" value="ECO:0007669"/>
    <property type="project" value="InterPro"/>
</dbReference>
<dbReference type="Gene3D" id="3.30.40.10">
    <property type="entry name" value="Zinc/RING finger domain, C3HC4 (zinc finger)"/>
    <property type="match status" value="1"/>
</dbReference>
<dbReference type="InterPro" id="IPR003613">
    <property type="entry name" value="Ubox_domain"/>
</dbReference>
<keyword evidence="10" id="KW-1185">Reference proteome</keyword>
<dbReference type="InterPro" id="IPR016024">
    <property type="entry name" value="ARM-type_fold"/>
</dbReference>
<evidence type="ECO:0000259" key="8">
    <source>
        <dbReference type="PROSITE" id="PS51698"/>
    </source>
</evidence>
<dbReference type="EMBL" id="OX451737">
    <property type="protein sequence ID" value="CAI8597679.1"/>
    <property type="molecule type" value="Genomic_DNA"/>
</dbReference>
<dbReference type="SUPFAM" id="SSF48371">
    <property type="entry name" value="ARM repeat"/>
    <property type="match status" value="1"/>
</dbReference>
<evidence type="ECO:0000256" key="1">
    <source>
        <dbReference type="ARBA" id="ARBA00000900"/>
    </source>
</evidence>
<dbReference type="InterPro" id="IPR057623">
    <property type="entry name" value="PUB12-19-like_N"/>
</dbReference>